<name>A0ABP0MYK5_9DINO</name>
<feature type="region of interest" description="Disordered" evidence="1">
    <location>
        <begin position="345"/>
        <end position="391"/>
    </location>
</feature>
<proteinExistence type="predicted"/>
<protein>
    <submittedName>
        <fullName evidence="2">Uncharacterized protein</fullName>
    </submittedName>
</protein>
<reference evidence="2 3" key="1">
    <citation type="submission" date="2024-02" db="EMBL/GenBank/DDBJ databases">
        <authorList>
            <person name="Chen Y."/>
            <person name="Shah S."/>
            <person name="Dougan E. K."/>
            <person name="Thang M."/>
            <person name="Chan C."/>
        </authorList>
    </citation>
    <scope>NUCLEOTIDE SEQUENCE [LARGE SCALE GENOMIC DNA]</scope>
</reference>
<dbReference type="EMBL" id="CAXAMN010020713">
    <property type="protein sequence ID" value="CAK9056516.1"/>
    <property type="molecule type" value="Genomic_DNA"/>
</dbReference>
<feature type="region of interest" description="Disordered" evidence="1">
    <location>
        <begin position="247"/>
        <end position="277"/>
    </location>
</feature>
<feature type="non-terminal residue" evidence="2">
    <location>
        <position position="837"/>
    </location>
</feature>
<evidence type="ECO:0000313" key="3">
    <source>
        <dbReference type="Proteomes" id="UP001642484"/>
    </source>
</evidence>
<organism evidence="2 3">
    <name type="scientific">Durusdinium trenchii</name>
    <dbReference type="NCBI Taxonomy" id="1381693"/>
    <lineage>
        <taxon>Eukaryota</taxon>
        <taxon>Sar</taxon>
        <taxon>Alveolata</taxon>
        <taxon>Dinophyceae</taxon>
        <taxon>Suessiales</taxon>
        <taxon>Symbiodiniaceae</taxon>
        <taxon>Durusdinium</taxon>
    </lineage>
</organism>
<sequence length="837" mass="93310">MPVRWNIDDLKGELTSMATLLERRGKTTQMSMALAKQFCSKLEAAASELGAAALLSLSDHLAETNLPEDCVDQITQTLDNVCVMDGSGQSALKLTTKAQTCDHLENFLTGKDWTALETEGLWPGVHVLVKRLRLIGITSLKECVKKISLGILVLMELQRSGGRMPKYIEIYNLGTHFSQAFNASSVVAPKGVRPLLNYPACPQMISQDFIDLAYSHDDPPVDKVLEDLNYLILNHIPVRSTSKLLKDEAETEQRAASGRHPVKSSKLKAPSGCSKEEQAAYHLHEAQKLMALNDVDEHPKSTDSDNFKVQRERAVLFRPPSFSKRLEQAALPVTAQLALPASAPVEPKTAEAPAAQTVPEEATAPSVDPAKQAKDKAAVQPADAKSIEELEEENFRRLTAKKRPCPKKEAKQKDQQALLSAEYPYGQLKCMMDLEATDGATIQLPVLNLKSYMAALFDESPSYSSLLLRTKRSTLEHPWGLVMYMDEITPGNVLSGRLTRKSWCIYGTMLDFTLDDLSHELAWMPLAHIRSTVVDKLKGGVSQLFAAVLKSIFLDGQCDPRLGLLLPRTSGDSLKIYFDLKTILQDGGSRKFCWSYKGDAALRPCLLCNIHTDTGEDAMDDEEVNLTTCLKYSDLRIFTSDDILSSFDRLDAKRLEMTKVDFDNWQKAVGKTWQPKILPLDPDVRSNTLLAPASQYAHDWMHCCLSNGTFAVASYQHFNALDTSAWETFGEYLGHWFWPTHLGMKHLPELFQAKKIKKYKTNKRFNPGASEALSLLPILVFWCRKVLLPSNFAPRPVQAFLAVAEVIFILHEGQLWGMAARDSLQKAVEHSLQLAHE</sequence>
<evidence type="ECO:0000313" key="2">
    <source>
        <dbReference type="EMBL" id="CAK9056516.1"/>
    </source>
</evidence>
<dbReference type="Proteomes" id="UP001642484">
    <property type="component" value="Unassembled WGS sequence"/>
</dbReference>
<keyword evidence="3" id="KW-1185">Reference proteome</keyword>
<evidence type="ECO:0000256" key="1">
    <source>
        <dbReference type="SAM" id="MobiDB-lite"/>
    </source>
</evidence>
<accession>A0ABP0MYK5</accession>
<comment type="caution">
    <text evidence="2">The sequence shown here is derived from an EMBL/GenBank/DDBJ whole genome shotgun (WGS) entry which is preliminary data.</text>
</comment>
<gene>
    <name evidence="2" type="ORF">CCMP2556_LOCUS27995</name>
</gene>